<keyword evidence="2" id="KW-1185">Reference proteome</keyword>
<dbReference type="Proteomes" id="UP000887116">
    <property type="component" value="Unassembled WGS sequence"/>
</dbReference>
<organism evidence="1 2">
    <name type="scientific">Trichonephila clavata</name>
    <name type="common">Joro spider</name>
    <name type="synonym">Nephila clavata</name>
    <dbReference type="NCBI Taxonomy" id="2740835"/>
    <lineage>
        <taxon>Eukaryota</taxon>
        <taxon>Metazoa</taxon>
        <taxon>Ecdysozoa</taxon>
        <taxon>Arthropoda</taxon>
        <taxon>Chelicerata</taxon>
        <taxon>Arachnida</taxon>
        <taxon>Araneae</taxon>
        <taxon>Araneomorphae</taxon>
        <taxon>Entelegynae</taxon>
        <taxon>Araneoidea</taxon>
        <taxon>Nephilidae</taxon>
        <taxon>Trichonephila</taxon>
    </lineage>
</organism>
<evidence type="ECO:0000313" key="2">
    <source>
        <dbReference type="Proteomes" id="UP000887116"/>
    </source>
</evidence>
<reference evidence="1" key="1">
    <citation type="submission" date="2020-07" db="EMBL/GenBank/DDBJ databases">
        <title>Multicomponent nature underlies the extraordinary mechanical properties of spider dragline silk.</title>
        <authorList>
            <person name="Kono N."/>
            <person name="Nakamura H."/>
            <person name="Mori M."/>
            <person name="Yoshida Y."/>
            <person name="Ohtoshi R."/>
            <person name="Malay A.D."/>
            <person name="Moran D.A.P."/>
            <person name="Tomita M."/>
            <person name="Numata K."/>
            <person name="Arakawa K."/>
        </authorList>
    </citation>
    <scope>NUCLEOTIDE SEQUENCE</scope>
</reference>
<protein>
    <submittedName>
        <fullName evidence="1">Uncharacterized protein</fullName>
    </submittedName>
</protein>
<comment type="caution">
    <text evidence="1">The sequence shown here is derived from an EMBL/GenBank/DDBJ whole genome shotgun (WGS) entry which is preliminary data.</text>
</comment>
<dbReference type="EMBL" id="BMAO01011863">
    <property type="protein sequence ID" value="GFQ77293.1"/>
    <property type="molecule type" value="Genomic_DNA"/>
</dbReference>
<accession>A0A8X6G979</accession>
<evidence type="ECO:0000313" key="1">
    <source>
        <dbReference type="EMBL" id="GFQ77293.1"/>
    </source>
</evidence>
<name>A0A8X6G979_TRICU</name>
<dbReference type="AlphaFoldDB" id="A0A8X6G979"/>
<sequence length="115" mass="12873">MLFNRLSQSFLAASVDKAASSKYLKPRLKNVSSLLSPLLIATIRSLCKRKAQESHLEESEIKYRNLPFFGTKQRQTIAGSRTGLIKATLMISHTSPLSFKNSCYQIKMALPCLLP</sequence>
<gene>
    <name evidence="1" type="ORF">TNCT_123571</name>
</gene>
<proteinExistence type="predicted"/>